<feature type="region of interest" description="Disordered" evidence="1">
    <location>
        <begin position="1"/>
        <end position="22"/>
    </location>
</feature>
<name>N1PV30_DOTSN</name>
<evidence type="ECO:0000256" key="1">
    <source>
        <dbReference type="SAM" id="MobiDB-lite"/>
    </source>
</evidence>
<evidence type="ECO:0000313" key="3">
    <source>
        <dbReference type="Proteomes" id="UP000016933"/>
    </source>
</evidence>
<protein>
    <submittedName>
        <fullName evidence="2">Uncharacterized protein</fullName>
    </submittedName>
</protein>
<reference evidence="2 3" key="2">
    <citation type="journal article" date="2012" name="PLoS Pathog.">
        <title>Diverse lifestyles and strategies of plant pathogenesis encoded in the genomes of eighteen Dothideomycetes fungi.</title>
        <authorList>
            <person name="Ohm R.A."/>
            <person name="Feau N."/>
            <person name="Henrissat B."/>
            <person name="Schoch C.L."/>
            <person name="Horwitz B.A."/>
            <person name="Barry K.W."/>
            <person name="Condon B.J."/>
            <person name="Copeland A.C."/>
            <person name="Dhillon B."/>
            <person name="Glaser F."/>
            <person name="Hesse C.N."/>
            <person name="Kosti I."/>
            <person name="LaButti K."/>
            <person name="Lindquist E.A."/>
            <person name="Lucas S."/>
            <person name="Salamov A.A."/>
            <person name="Bradshaw R.E."/>
            <person name="Ciuffetti L."/>
            <person name="Hamelin R.C."/>
            <person name="Kema G.H.J."/>
            <person name="Lawrence C."/>
            <person name="Scott J.A."/>
            <person name="Spatafora J.W."/>
            <person name="Turgeon B.G."/>
            <person name="de Wit P.J.G.M."/>
            <person name="Zhong S."/>
            <person name="Goodwin S.B."/>
            <person name="Grigoriev I.V."/>
        </authorList>
    </citation>
    <scope>NUCLEOTIDE SEQUENCE [LARGE SCALE GENOMIC DNA]</scope>
    <source>
        <strain evidence="3">NZE10 / CBS 128990</strain>
    </source>
</reference>
<feature type="compositionally biased region" description="Low complexity" evidence="1">
    <location>
        <begin position="1"/>
        <end position="14"/>
    </location>
</feature>
<dbReference type="EMBL" id="KB446537">
    <property type="protein sequence ID" value="EME46803.1"/>
    <property type="molecule type" value="Genomic_DNA"/>
</dbReference>
<feature type="compositionally biased region" description="Basic and acidic residues" evidence="1">
    <location>
        <begin position="101"/>
        <end position="116"/>
    </location>
</feature>
<gene>
    <name evidence="2" type="ORF">DOTSEDRAFT_33353</name>
</gene>
<accession>N1PV30</accession>
<sequence length="149" mass="16043">MTSSSRSSNSRVNSFHNQPSPRPECIAMARQVYLAHQITLPQGEFFDVGMRTHCSIRQVVSAGVNACKANIIPRTSETSLPESSSSLPVPEKAPKIPPSRPARDSGEFGVIDERTRAGSPGGDKTAILEPSAGSKSTRAQLEYRENGSF</sequence>
<organism evidence="2 3">
    <name type="scientific">Dothistroma septosporum (strain NZE10 / CBS 128990)</name>
    <name type="common">Red band needle blight fungus</name>
    <name type="synonym">Mycosphaerella pini</name>
    <dbReference type="NCBI Taxonomy" id="675120"/>
    <lineage>
        <taxon>Eukaryota</taxon>
        <taxon>Fungi</taxon>
        <taxon>Dikarya</taxon>
        <taxon>Ascomycota</taxon>
        <taxon>Pezizomycotina</taxon>
        <taxon>Dothideomycetes</taxon>
        <taxon>Dothideomycetidae</taxon>
        <taxon>Mycosphaerellales</taxon>
        <taxon>Mycosphaerellaceae</taxon>
        <taxon>Dothistroma</taxon>
    </lineage>
</organism>
<dbReference type="HOGENOM" id="CLU_1749593_0_0_1"/>
<dbReference type="AlphaFoldDB" id="N1PV30"/>
<feature type="compositionally biased region" description="Low complexity" evidence="1">
    <location>
        <begin position="75"/>
        <end position="88"/>
    </location>
</feature>
<keyword evidence="3" id="KW-1185">Reference proteome</keyword>
<feature type="region of interest" description="Disordered" evidence="1">
    <location>
        <begin position="72"/>
        <end position="149"/>
    </location>
</feature>
<evidence type="ECO:0000313" key="2">
    <source>
        <dbReference type="EMBL" id="EME46803.1"/>
    </source>
</evidence>
<dbReference type="Proteomes" id="UP000016933">
    <property type="component" value="Unassembled WGS sequence"/>
</dbReference>
<proteinExistence type="predicted"/>
<reference evidence="3" key="1">
    <citation type="journal article" date="2012" name="PLoS Genet.">
        <title>The genomes of the fungal plant pathogens Cladosporium fulvum and Dothistroma septosporum reveal adaptation to different hosts and lifestyles but also signatures of common ancestry.</title>
        <authorList>
            <person name="de Wit P.J.G.M."/>
            <person name="van der Burgt A."/>
            <person name="Oekmen B."/>
            <person name="Stergiopoulos I."/>
            <person name="Abd-Elsalam K.A."/>
            <person name="Aerts A.L."/>
            <person name="Bahkali A.H."/>
            <person name="Beenen H.G."/>
            <person name="Chettri P."/>
            <person name="Cox M.P."/>
            <person name="Datema E."/>
            <person name="de Vries R.P."/>
            <person name="Dhillon B."/>
            <person name="Ganley A.R."/>
            <person name="Griffiths S.A."/>
            <person name="Guo Y."/>
            <person name="Hamelin R.C."/>
            <person name="Henrissat B."/>
            <person name="Kabir M.S."/>
            <person name="Jashni M.K."/>
            <person name="Kema G."/>
            <person name="Klaubauf S."/>
            <person name="Lapidus A."/>
            <person name="Levasseur A."/>
            <person name="Lindquist E."/>
            <person name="Mehrabi R."/>
            <person name="Ohm R.A."/>
            <person name="Owen T.J."/>
            <person name="Salamov A."/>
            <person name="Schwelm A."/>
            <person name="Schijlen E."/>
            <person name="Sun H."/>
            <person name="van den Burg H.A."/>
            <person name="van Ham R.C.H.J."/>
            <person name="Zhang S."/>
            <person name="Goodwin S.B."/>
            <person name="Grigoriev I.V."/>
            <person name="Collemare J."/>
            <person name="Bradshaw R.E."/>
        </authorList>
    </citation>
    <scope>NUCLEOTIDE SEQUENCE [LARGE SCALE GENOMIC DNA]</scope>
    <source>
        <strain evidence="3">NZE10 / CBS 128990</strain>
    </source>
</reference>
<dbReference type="OMA" id="NSFHNQP"/>